<dbReference type="GO" id="GO:0015112">
    <property type="term" value="F:nitrate transmembrane transporter activity"/>
    <property type="evidence" value="ECO:0007669"/>
    <property type="project" value="InterPro"/>
</dbReference>
<reference evidence="6 7" key="1">
    <citation type="journal article" date="2018" name="PLoS Genet.">
        <title>Population sequencing reveals clonal diversity and ancestral inbreeding in the grapevine cultivar Chardonnay.</title>
        <authorList>
            <person name="Roach M.J."/>
            <person name="Johnson D.L."/>
            <person name="Bohlmann J."/>
            <person name="van Vuuren H.J."/>
            <person name="Jones S.J."/>
            <person name="Pretorius I.S."/>
            <person name="Schmidt S.A."/>
            <person name="Borneman A.R."/>
        </authorList>
    </citation>
    <scope>NUCLEOTIDE SEQUENCE [LARGE SCALE GENOMIC DNA]</scope>
    <source>
        <strain evidence="7">cv. Chardonnay</strain>
        <tissue evidence="6">Leaf</tissue>
    </source>
</reference>
<evidence type="ECO:0000313" key="6">
    <source>
        <dbReference type="EMBL" id="RVW17515.1"/>
    </source>
</evidence>
<evidence type="ECO:0000256" key="2">
    <source>
        <dbReference type="ARBA" id="ARBA00022692"/>
    </source>
</evidence>
<evidence type="ECO:0000256" key="4">
    <source>
        <dbReference type="ARBA" id="ARBA00023136"/>
    </source>
</evidence>
<proteinExistence type="predicted"/>
<feature type="compositionally biased region" description="Polar residues" evidence="5">
    <location>
        <begin position="63"/>
        <end position="88"/>
    </location>
</feature>
<feature type="region of interest" description="Disordered" evidence="5">
    <location>
        <begin position="21"/>
        <end position="95"/>
    </location>
</feature>
<sequence length="95" mass="10631">MFLPPSKDVVKGTEEHYYESEWNEEEKQKGMHQGSLKFAENSRSERGQRVASAPTPPNSTPSMFSSQSRSTCMQDPSTSGLATCQDTRPSMIAWN</sequence>
<evidence type="ECO:0000256" key="5">
    <source>
        <dbReference type="SAM" id="MobiDB-lite"/>
    </source>
</evidence>
<dbReference type="PANTHER" id="PTHR23515">
    <property type="entry name" value="HIGH-AFFINITY NITRATE TRANSPORTER 2.3"/>
    <property type="match status" value="1"/>
</dbReference>
<accession>A0A438C2Q2</accession>
<comment type="subcellular location">
    <subcellularLocation>
        <location evidence="1">Membrane</location>
        <topology evidence="1">Multi-pass membrane protein</topology>
    </subcellularLocation>
</comment>
<protein>
    <submittedName>
        <fullName evidence="6">High-affinity nitrate transporter 2.1</fullName>
    </submittedName>
</protein>
<dbReference type="Proteomes" id="UP000288805">
    <property type="component" value="Unassembled WGS sequence"/>
</dbReference>
<comment type="caution">
    <text evidence="6">The sequence shown here is derived from an EMBL/GenBank/DDBJ whole genome shotgun (WGS) entry which is preliminary data.</text>
</comment>
<keyword evidence="3" id="KW-1133">Transmembrane helix</keyword>
<name>A0A438C2Q2_VITVI</name>
<evidence type="ECO:0000256" key="1">
    <source>
        <dbReference type="ARBA" id="ARBA00004141"/>
    </source>
</evidence>
<keyword evidence="2" id="KW-0812">Transmembrane</keyword>
<dbReference type="AlphaFoldDB" id="A0A438C2Q2"/>
<gene>
    <name evidence="6" type="primary">NRT2.1_1</name>
    <name evidence="6" type="ORF">CK203_083472</name>
</gene>
<dbReference type="EMBL" id="QGNW01002576">
    <property type="protein sequence ID" value="RVW17515.1"/>
    <property type="molecule type" value="Genomic_DNA"/>
</dbReference>
<evidence type="ECO:0000313" key="7">
    <source>
        <dbReference type="Proteomes" id="UP000288805"/>
    </source>
</evidence>
<organism evidence="6 7">
    <name type="scientific">Vitis vinifera</name>
    <name type="common">Grape</name>
    <dbReference type="NCBI Taxonomy" id="29760"/>
    <lineage>
        <taxon>Eukaryota</taxon>
        <taxon>Viridiplantae</taxon>
        <taxon>Streptophyta</taxon>
        <taxon>Embryophyta</taxon>
        <taxon>Tracheophyta</taxon>
        <taxon>Spermatophyta</taxon>
        <taxon>Magnoliopsida</taxon>
        <taxon>eudicotyledons</taxon>
        <taxon>Gunneridae</taxon>
        <taxon>Pentapetalae</taxon>
        <taxon>rosids</taxon>
        <taxon>Vitales</taxon>
        <taxon>Vitaceae</taxon>
        <taxon>Viteae</taxon>
        <taxon>Vitis</taxon>
    </lineage>
</organism>
<dbReference type="GO" id="GO:0016020">
    <property type="term" value="C:membrane"/>
    <property type="evidence" value="ECO:0007669"/>
    <property type="project" value="UniProtKB-SubCell"/>
</dbReference>
<keyword evidence="4" id="KW-0472">Membrane</keyword>
<evidence type="ECO:0000256" key="3">
    <source>
        <dbReference type="ARBA" id="ARBA00022989"/>
    </source>
</evidence>
<dbReference type="InterPro" id="IPR044772">
    <property type="entry name" value="NO3_transporter"/>
</dbReference>